<evidence type="ECO:0000256" key="1">
    <source>
        <dbReference type="SAM" id="MobiDB-lite"/>
    </source>
</evidence>
<dbReference type="EMBL" id="JARJLO010000354">
    <property type="protein sequence ID" value="MDF3873393.1"/>
    <property type="molecule type" value="Genomic_DNA"/>
</dbReference>
<proteinExistence type="predicted"/>
<reference evidence="3" key="2">
    <citation type="submission" date="2023-03" db="EMBL/GenBank/DDBJ databases">
        <title>Draft assemblies of triclosan tolerant bacteria isolated from returned activated sludge.</title>
        <authorList>
            <person name="Van Hamelsveld S."/>
        </authorList>
    </citation>
    <scope>NUCLEOTIDE SEQUENCE</scope>
    <source>
        <strain evidence="3">GW210012_S60</strain>
    </source>
</reference>
<evidence type="ECO:0000313" key="3">
    <source>
        <dbReference type="EMBL" id="MDF3873393.1"/>
    </source>
</evidence>
<name>A0A1X0Z8Y1_PSEPU</name>
<dbReference type="NCBIfam" id="TIGR03696">
    <property type="entry name" value="Rhs_assc_core"/>
    <property type="match status" value="1"/>
</dbReference>
<dbReference type="Gene3D" id="2.180.10.10">
    <property type="entry name" value="RHS repeat-associated core"/>
    <property type="match status" value="1"/>
</dbReference>
<evidence type="ECO:0000313" key="4">
    <source>
        <dbReference type="Proteomes" id="UP000442695"/>
    </source>
</evidence>
<reference evidence="2 4" key="1">
    <citation type="submission" date="2019-12" db="EMBL/GenBank/DDBJ databases">
        <authorList>
            <person name="Woiski C."/>
        </authorList>
    </citation>
    <scope>NUCLEOTIDE SEQUENCE [LARGE SCALE GENOMIC DNA]</scope>
    <source>
        <strain evidence="2 4">BOE100</strain>
    </source>
</reference>
<accession>A0A1X0Z8Y1</accession>
<sequence length="315" mass="34523">MSAIANKVPRVRLFYANTRLVCLIGLENTRLMRADRRALAQLKTSARLLQSDAANTVVATHAIDLHDCEAYSPYGFSPVQKKLAMVAFTGEWRDTQTGCYPLGNGHRLFSPSLRRLTGPDVLSPFDRGGLNAYAYCTGDPINYSDPSGQLRVSLSGMAKTLGAMKKTGATALLRENNAPMTLKPFIRHLAQEPSDVNALLALPAGNNHVFTKLSKVEGIIRFQWPDDGFVANFVPTVSVHKEGHIFAVNRGQLPRGVKGYEYTWHGIYNNTPLFAIRRPSSSSTDPSFNGPPPEYVPPPSYEDVTAQGFAIRTAS</sequence>
<dbReference type="InterPro" id="IPR022385">
    <property type="entry name" value="Rhs_assc_core"/>
</dbReference>
<dbReference type="AlphaFoldDB" id="A0A1X0Z8Y1"/>
<dbReference type="RefSeq" id="WP_080889283.1">
    <property type="nucleotide sequence ID" value="NZ_BBQL01000067.1"/>
</dbReference>
<protein>
    <submittedName>
        <fullName evidence="3">RHS repeat-associated core domain-containing protein</fullName>
    </submittedName>
</protein>
<dbReference type="Proteomes" id="UP001217741">
    <property type="component" value="Unassembled WGS sequence"/>
</dbReference>
<dbReference type="EMBL" id="WOWR01000014">
    <property type="protein sequence ID" value="KAF0254404.1"/>
    <property type="molecule type" value="Genomic_DNA"/>
</dbReference>
<comment type="caution">
    <text evidence="2">The sequence shown here is derived from an EMBL/GenBank/DDBJ whole genome shotgun (WGS) entry which is preliminary data.</text>
</comment>
<feature type="region of interest" description="Disordered" evidence="1">
    <location>
        <begin position="279"/>
        <end position="300"/>
    </location>
</feature>
<gene>
    <name evidence="2" type="ORF">GN299_13195</name>
    <name evidence="3" type="ORF">P3W50_23395</name>
</gene>
<evidence type="ECO:0000313" key="2">
    <source>
        <dbReference type="EMBL" id="KAF0254404.1"/>
    </source>
</evidence>
<dbReference type="Proteomes" id="UP000442695">
    <property type="component" value="Unassembled WGS sequence"/>
</dbReference>
<feature type="compositionally biased region" description="Pro residues" evidence="1">
    <location>
        <begin position="289"/>
        <end position="300"/>
    </location>
</feature>
<organism evidence="2 4">
    <name type="scientific">Pseudomonas putida</name>
    <name type="common">Arthrobacter siderocapsulatus</name>
    <dbReference type="NCBI Taxonomy" id="303"/>
    <lineage>
        <taxon>Bacteria</taxon>
        <taxon>Pseudomonadati</taxon>
        <taxon>Pseudomonadota</taxon>
        <taxon>Gammaproteobacteria</taxon>
        <taxon>Pseudomonadales</taxon>
        <taxon>Pseudomonadaceae</taxon>
        <taxon>Pseudomonas</taxon>
    </lineage>
</organism>